<dbReference type="STRING" id="118168.MC7420_2894"/>
<gene>
    <name evidence="1" type="ORF">MC7420_2894</name>
</gene>
<name>B4VKE4_9CYAN</name>
<protein>
    <submittedName>
        <fullName evidence="1">Uncharacterized protein</fullName>
    </submittedName>
</protein>
<reference evidence="1 2" key="1">
    <citation type="submission" date="2008-07" db="EMBL/GenBank/DDBJ databases">
        <authorList>
            <person name="Tandeau de Marsac N."/>
            <person name="Ferriera S."/>
            <person name="Johnson J."/>
            <person name="Kravitz S."/>
            <person name="Beeson K."/>
            <person name="Sutton G."/>
            <person name="Rogers Y.-H."/>
            <person name="Friedman R."/>
            <person name="Frazier M."/>
            <person name="Venter J.C."/>
        </authorList>
    </citation>
    <scope>NUCLEOTIDE SEQUENCE [LARGE SCALE GENOMIC DNA]</scope>
    <source>
        <strain evidence="1 2">PCC 7420</strain>
    </source>
</reference>
<proteinExistence type="predicted"/>
<evidence type="ECO:0000313" key="2">
    <source>
        <dbReference type="Proteomes" id="UP000003835"/>
    </source>
</evidence>
<dbReference type="EMBL" id="DS989843">
    <property type="protein sequence ID" value="EDX77570.1"/>
    <property type="molecule type" value="Genomic_DNA"/>
</dbReference>
<accession>B4VKE4</accession>
<organism evidence="1 2">
    <name type="scientific">Coleofasciculus chthonoplastes PCC 7420</name>
    <dbReference type="NCBI Taxonomy" id="118168"/>
    <lineage>
        <taxon>Bacteria</taxon>
        <taxon>Bacillati</taxon>
        <taxon>Cyanobacteriota</taxon>
        <taxon>Cyanophyceae</taxon>
        <taxon>Coleofasciculales</taxon>
        <taxon>Coleofasciculaceae</taxon>
        <taxon>Coleofasciculus</taxon>
    </lineage>
</organism>
<dbReference type="HOGENOM" id="CLU_3097664_0_0_3"/>
<dbReference type="AlphaFoldDB" id="B4VKE4"/>
<evidence type="ECO:0000313" key="1">
    <source>
        <dbReference type="EMBL" id="EDX77570.1"/>
    </source>
</evidence>
<dbReference type="Proteomes" id="UP000003835">
    <property type="component" value="Unassembled WGS sequence"/>
</dbReference>
<keyword evidence="2" id="KW-1185">Reference proteome</keyword>
<sequence length="51" mass="5626">MESTDNVTKPALLYHDGDETMNDVHQKATIVAKGVALGDFRQEPHGYKPEA</sequence>
<dbReference type="RefSeq" id="WP_006098831.1">
    <property type="nucleotide sequence ID" value="NZ_DS989843.1"/>
</dbReference>